<reference evidence="2 3" key="1">
    <citation type="journal article" date="2014" name="Genome Announc.">
        <title>Draft genome sequence of the pathogenic fungus Scedosporium apiospermum.</title>
        <authorList>
            <person name="Vandeputte P."/>
            <person name="Ghamrawi S."/>
            <person name="Rechenmann M."/>
            <person name="Iltis A."/>
            <person name="Giraud S."/>
            <person name="Fleury M."/>
            <person name="Thornton C."/>
            <person name="Delhaes L."/>
            <person name="Meyer W."/>
            <person name="Papon N."/>
            <person name="Bouchara J.P."/>
        </authorList>
    </citation>
    <scope>NUCLEOTIDE SEQUENCE [LARGE SCALE GENOMIC DNA]</scope>
    <source>
        <strain evidence="2 3">IHEM 14462</strain>
    </source>
</reference>
<organism evidence="2 3">
    <name type="scientific">Pseudallescheria apiosperma</name>
    <name type="common">Scedosporium apiospermum</name>
    <dbReference type="NCBI Taxonomy" id="563466"/>
    <lineage>
        <taxon>Eukaryota</taxon>
        <taxon>Fungi</taxon>
        <taxon>Dikarya</taxon>
        <taxon>Ascomycota</taxon>
        <taxon>Pezizomycotina</taxon>
        <taxon>Sordariomycetes</taxon>
        <taxon>Hypocreomycetidae</taxon>
        <taxon>Microascales</taxon>
        <taxon>Microascaceae</taxon>
        <taxon>Scedosporium</taxon>
    </lineage>
</organism>
<dbReference type="KEGG" id="sapo:SAPIO_CDS9419"/>
<dbReference type="GeneID" id="27728491"/>
<evidence type="ECO:0000313" key="3">
    <source>
        <dbReference type="Proteomes" id="UP000028545"/>
    </source>
</evidence>
<feature type="region of interest" description="Disordered" evidence="1">
    <location>
        <begin position="339"/>
        <end position="367"/>
    </location>
</feature>
<evidence type="ECO:0000256" key="1">
    <source>
        <dbReference type="SAM" id="MobiDB-lite"/>
    </source>
</evidence>
<gene>
    <name evidence="2" type="ORF">SAPIO_CDS9419</name>
</gene>
<feature type="compositionally biased region" description="Polar residues" evidence="1">
    <location>
        <begin position="129"/>
        <end position="139"/>
    </location>
</feature>
<dbReference type="HOGENOM" id="CLU_696674_0_0_1"/>
<dbReference type="RefSeq" id="XP_016639336.1">
    <property type="nucleotide sequence ID" value="XM_016790826.1"/>
</dbReference>
<dbReference type="AlphaFoldDB" id="A0A084FWS5"/>
<feature type="region of interest" description="Disordered" evidence="1">
    <location>
        <begin position="100"/>
        <end position="139"/>
    </location>
</feature>
<proteinExistence type="predicted"/>
<protein>
    <submittedName>
        <fullName evidence="2">Uncharacterized protein</fullName>
    </submittedName>
</protein>
<feature type="region of interest" description="Disordered" evidence="1">
    <location>
        <begin position="377"/>
        <end position="396"/>
    </location>
</feature>
<name>A0A084FWS5_PSEDA</name>
<sequence length="396" mass="43564">MSRPPPPEARAREFDETLAAGSKTVSYLEVARYMADVEARLRKEDKTKLMATLGSMKPTSTCEEIKAAKDKCRLLLSSEPGLLARFDDFLKHAAIAMGKKVSSDAERRGQPSGSSSASPAASTPGDSARSGSDSCTISMESRLGRDQVRRLKALPNENPDAFSHILFDELDEEPVLDYITDLETRREIFEELQKLSKTYDEPGLNAMTLGIVMVAPIMRLQALVREMKSSLDKSSGLNQLLWVQGFTNFMRETAVQGIKALKTERQLEVCPYWDAGSRSGLYCRLFAAGNEGLQSGELKLKTGQTFILRAQGQKDTTSIELLQLSWDLLRVAAICGAATDDTPNGENDESEGRSVGAGSVTWEGNERDELRRWAVGVAEATAEERDEPENSPKDSR</sequence>
<dbReference type="EMBL" id="JOWA01000143">
    <property type="protein sequence ID" value="KEZ39537.1"/>
    <property type="molecule type" value="Genomic_DNA"/>
</dbReference>
<dbReference type="Proteomes" id="UP000028545">
    <property type="component" value="Unassembled WGS sequence"/>
</dbReference>
<dbReference type="VEuPathDB" id="FungiDB:SAPIO_CDS9419"/>
<comment type="caution">
    <text evidence="2">The sequence shown here is derived from an EMBL/GenBank/DDBJ whole genome shotgun (WGS) entry which is preliminary data.</text>
</comment>
<feature type="compositionally biased region" description="Low complexity" evidence="1">
    <location>
        <begin position="110"/>
        <end position="128"/>
    </location>
</feature>
<accession>A0A084FWS5</accession>
<evidence type="ECO:0000313" key="2">
    <source>
        <dbReference type="EMBL" id="KEZ39537.1"/>
    </source>
</evidence>
<dbReference type="OrthoDB" id="5416097at2759"/>
<keyword evidence="3" id="KW-1185">Reference proteome</keyword>